<dbReference type="Pfam" id="PF00082">
    <property type="entry name" value="Peptidase_S8"/>
    <property type="match status" value="1"/>
</dbReference>
<feature type="domain" description="SLH" evidence="8">
    <location>
        <begin position="750"/>
        <end position="821"/>
    </location>
</feature>
<dbReference type="Gene3D" id="3.40.50.200">
    <property type="entry name" value="Peptidase S8/S53 domain"/>
    <property type="match status" value="1"/>
</dbReference>
<dbReference type="InterPro" id="IPR050131">
    <property type="entry name" value="Peptidase_S8_subtilisin-like"/>
</dbReference>
<feature type="domain" description="SLH" evidence="8">
    <location>
        <begin position="602"/>
        <end position="665"/>
    </location>
</feature>
<evidence type="ECO:0000256" key="7">
    <source>
        <dbReference type="SAM" id="SignalP"/>
    </source>
</evidence>
<dbReference type="GO" id="GO:0006508">
    <property type="term" value="P:proteolysis"/>
    <property type="evidence" value="ECO:0007669"/>
    <property type="project" value="UniProtKB-KW"/>
</dbReference>
<dbReference type="InterPro" id="IPR023828">
    <property type="entry name" value="Peptidase_S8_Ser-AS"/>
</dbReference>
<sequence>MRNAVTKLALSAALAGFSLNAAADAVIGSQLKQDLLSLNPTDSVMAVVTFDQMDKVSSNQMQQLLNLGLTEGVQFQSLPIVGVKATPAQIDAISKLEGVRSVFANRNLEYFNAESRVITGVDRVQSNEFRAANGTTFTGKGVTVMVNDSGIDATLDDLKFGSKVVQNVQAVTHAQALTLTPVRGTWIEDQLTTDLNVGHGTHCAGTLAGTGAHSNGKHKGAAPDADLVGYGSGAGLSILDAVGGYDYALTHLYDFNSPIRIMSNSWGSSGKFDPAGPIAVSSFVAYKNGLLSVFAAGNSGPGEDTHNPYAQIPWGMSVGAGTKSGTLIDFSSRGKKGEEGTFTMPDGSEWTYKNEVSIVAPGVDIISTRAKTNAVSNGGADDVDAIEAEYLPYYTMISGTSMATPHVAGIAAVMLEANPNLSPLDIKKLMMETATNIPGYETWEVGAGYVNAEAAVAAALNYDGNYDVTVNNLNEFNANAILIPADEPIPFSVNYIPVGNPDEFEFYVGKEVAFVSAAADNLANTTKLKLTAPDGTEYYGNLTLPVLETGMRVSAPGQQGIWSIEGYGLTSLSGVEPDPLGITNGPGLPDVISGEITLIESGGYEGLSDINGHPAKGAIEFAVSERLVDGFEDGSFQPDADLTKGDLSKYLVMGAAVRQYRDLLNQPSISFDDVTGSDAAFAEAVSAPAGALKDAQRTQDPVVRTTGSSFDADTSVNRAELAYSLVQALGLQAEAEQYTGDITVQYNGEAVSVVDQDSIPAELRGHVQAALNLSLLSVEFDVEQGPYDLEPTLVARFKPSETMTRGEYAVIISRTYDSYYK</sequence>
<dbReference type="Proteomes" id="UP000247689">
    <property type="component" value="Unassembled WGS sequence"/>
</dbReference>
<protein>
    <submittedName>
        <fullName evidence="9">Peptidase S8</fullName>
    </submittedName>
</protein>
<dbReference type="SUPFAM" id="SSF52743">
    <property type="entry name" value="Subtilisin-like"/>
    <property type="match status" value="1"/>
</dbReference>
<name>A0A318D0I8_9GAMM</name>
<dbReference type="RefSeq" id="WP_110201650.1">
    <property type="nucleotide sequence ID" value="NZ_QICH01000003.1"/>
</dbReference>
<dbReference type="InterPro" id="IPR022398">
    <property type="entry name" value="Peptidase_S8_His-AS"/>
</dbReference>
<organism evidence="9 10">
    <name type="scientific">Kangiella spongicola</name>
    <dbReference type="NCBI Taxonomy" id="796379"/>
    <lineage>
        <taxon>Bacteria</taxon>
        <taxon>Pseudomonadati</taxon>
        <taxon>Pseudomonadota</taxon>
        <taxon>Gammaproteobacteria</taxon>
        <taxon>Kangiellales</taxon>
        <taxon>Kangiellaceae</taxon>
        <taxon>Kangiella</taxon>
    </lineage>
</organism>
<feature type="active site" description="Charge relay system" evidence="5 6">
    <location>
        <position position="199"/>
    </location>
</feature>
<evidence type="ECO:0000256" key="5">
    <source>
        <dbReference type="PIRSR" id="PIRSR615500-1"/>
    </source>
</evidence>
<evidence type="ECO:0000313" key="9">
    <source>
        <dbReference type="EMBL" id="PXF62742.1"/>
    </source>
</evidence>
<dbReference type="Pfam" id="PF00395">
    <property type="entry name" value="SLH"/>
    <property type="match status" value="1"/>
</dbReference>
<dbReference type="PROSITE" id="PS00137">
    <property type="entry name" value="SUBTILASE_HIS"/>
    <property type="match status" value="1"/>
</dbReference>
<dbReference type="AlphaFoldDB" id="A0A318D0I8"/>
<dbReference type="GO" id="GO:0004252">
    <property type="term" value="F:serine-type endopeptidase activity"/>
    <property type="evidence" value="ECO:0007669"/>
    <property type="project" value="UniProtKB-UniRule"/>
</dbReference>
<comment type="caution">
    <text evidence="9">The sequence shown here is derived from an EMBL/GenBank/DDBJ whole genome shotgun (WGS) entry which is preliminary data.</text>
</comment>
<dbReference type="PANTHER" id="PTHR43806:SF65">
    <property type="entry name" value="SERINE PROTEASE APRX"/>
    <property type="match status" value="1"/>
</dbReference>
<dbReference type="InterPro" id="IPR000209">
    <property type="entry name" value="Peptidase_S8/S53_dom"/>
</dbReference>
<dbReference type="EMBL" id="QICH01000003">
    <property type="protein sequence ID" value="PXF62742.1"/>
    <property type="molecule type" value="Genomic_DNA"/>
</dbReference>
<feature type="domain" description="SLH" evidence="8">
    <location>
        <begin position="666"/>
        <end position="739"/>
    </location>
</feature>
<dbReference type="PANTHER" id="PTHR43806">
    <property type="entry name" value="PEPTIDASE S8"/>
    <property type="match status" value="1"/>
</dbReference>
<evidence type="ECO:0000256" key="1">
    <source>
        <dbReference type="ARBA" id="ARBA00011073"/>
    </source>
</evidence>
<keyword evidence="2 6" id="KW-0645">Protease</keyword>
<proteinExistence type="inferred from homology"/>
<feature type="signal peptide" evidence="7">
    <location>
        <begin position="1"/>
        <end position="23"/>
    </location>
</feature>
<evidence type="ECO:0000256" key="2">
    <source>
        <dbReference type="ARBA" id="ARBA00022670"/>
    </source>
</evidence>
<evidence type="ECO:0000313" key="10">
    <source>
        <dbReference type="Proteomes" id="UP000247689"/>
    </source>
</evidence>
<evidence type="ECO:0000256" key="4">
    <source>
        <dbReference type="ARBA" id="ARBA00022825"/>
    </source>
</evidence>
<evidence type="ECO:0000256" key="3">
    <source>
        <dbReference type="ARBA" id="ARBA00022801"/>
    </source>
</evidence>
<reference evidence="9 10" key="1">
    <citation type="submission" date="2018-05" db="EMBL/GenBank/DDBJ databases">
        <title>Kangiella spongicola genome sequence.</title>
        <authorList>
            <person name="Maclea K.S."/>
            <person name="Goen A.E."/>
            <person name="Kelley C."/>
            <person name="Underriner A."/>
            <person name="Silverwood T."/>
            <person name="Trachtenberg A.M."/>
        </authorList>
    </citation>
    <scope>NUCLEOTIDE SEQUENCE [LARGE SCALE GENOMIC DNA]</scope>
    <source>
        <strain evidence="9 10">ATCC BAA-2076</strain>
    </source>
</reference>
<evidence type="ECO:0000259" key="8">
    <source>
        <dbReference type="PROSITE" id="PS51272"/>
    </source>
</evidence>
<accession>A0A318D0I8</accession>
<dbReference type="OrthoDB" id="9790784at2"/>
<dbReference type="PROSITE" id="PS51272">
    <property type="entry name" value="SLH"/>
    <property type="match status" value="3"/>
</dbReference>
<evidence type="ECO:0000256" key="6">
    <source>
        <dbReference type="PROSITE-ProRule" id="PRU01240"/>
    </source>
</evidence>
<gene>
    <name evidence="9" type="ORF">DL796_10475</name>
</gene>
<dbReference type="InterPro" id="IPR001119">
    <property type="entry name" value="SLH_dom"/>
</dbReference>
<keyword evidence="7" id="KW-0732">Signal</keyword>
<dbReference type="PROSITE" id="PS51892">
    <property type="entry name" value="SUBTILASE"/>
    <property type="match status" value="1"/>
</dbReference>
<feature type="active site" description="Charge relay system" evidence="5 6">
    <location>
        <position position="401"/>
    </location>
</feature>
<keyword evidence="3 6" id="KW-0378">Hydrolase</keyword>
<dbReference type="InterPro" id="IPR036852">
    <property type="entry name" value="Peptidase_S8/S53_dom_sf"/>
</dbReference>
<dbReference type="PRINTS" id="PR00723">
    <property type="entry name" value="SUBTILISIN"/>
</dbReference>
<keyword evidence="10" id="KW-1185">Reference proteome</keyword>
<dbReference type="InterPro" id="IPR015500">
    <property type="entry name" value="Peptidase_S8_subtilisin-rel"/>
</dbReference>
<comment type="similarity">
    <text evidence="1 6">Belongs to the peptidase S8 family.</text>
</comment>
<keyword evidence="4 6" id="KW-0720">Serine protease</keyword>
<dbReference type="PROSITE" id="PS00138">
    <property type="entry name" value="SUBTILASE_SER"/>
    <property type="match status" value="1"/>
</dbReference>
<feature type="active site" description="Charge relay system" evidence="5 6">
    <location>
        <position position="148"/>
    </location>
</feature>
<feature type="chain" id="PRO_5016444066" evidence="7">
    <location>
        <begin position="24"/>
        <end position="821"/>
    </location>
</feature>